<dbReference type="AlphaFoldDB" id="A0A5K7ZZN1"/>
<dbReference type="Pfam" id="PF07883">
    <property type="entry name" value="Cupin_2"/>
    <property type="match status" value="1"/>
</dbReference>
<evidence type="ECO:0000256" key="1">
    <source>
        <dbReference type="ARBA" id="ARBA00023125"/>
    </source>
</evidence>
<dbReference type="KEGG" id="dov:DSCO28_61670"/>
<dbReference type="PANTHER" id="PTHR46797">
    <property type="entry name" value="HTH-TYPE TRANSCRIPTIONAL REGULATOR"/>
    <property type="match status" value="1"/>
</dbReference>
<dbReference type="Pfam" id="PF01381">
    <property type="entry name" value="HTH_3"/>
    <property type="match status" value="1"/>
</dbReference>
<dbReference type="PANTHER" id="PTHR46797:SF1">
    <property type="entry name" value="METHYLPHOSPHONATE SYNTHASE"/>
    <property type="match status" value="1"/>
</dbReference>
<dbReference type="PROSITE" id="PS50943">
    <property type="entry name" value="HTH_CROC1"/>
    <property type="match status" value="1"/>
</dbReference>
<dbReference type="SUPFAM" id="SSF51182">
    <property type="entry name" value="RmlC-like cupins"/>
    <property type="match status" value="1"/>
</dbReference>
<dbReference type="Proteomes" id="UP000425960">
    <property type="component" value="Chromosome"/>
</dbReference>
<sequence>MKKFDFSIIKTLRMKWGLTAEELAARATVTRATVAKIESGNGNPTIETLGALSRVFQLPTSELIRMAEVAHCERGETAPFADEGLDGAHIRFSNFEIYRLEAGAGIHKVSEPGYHENTAEVCLVTAGTIRITVQGESHELGPDMAVRFKALHEHQIDILEDAEFLLIHHTLP</sequence>
<dbReference type="SUPFAM" id="SSF47413">
    <property type="entry name" value="lambda repressor-like DNA-binding domains"/>
    <property type="match status" value="1"/>
</dbReference>
<organism evidence="3 4">
    <name type="scientific">Desulfosarcina ovata subsp. sediminis</name>
    <dbReference type="NCBI Taxonomy" id="885957"/>
    <lineage>
        <taxon>Bacteria</taxon>
        <taxon>Pseudomonadati</taxon>
        <taxon>Thermodesulfobacteriota</taxon>
        <taxon>Desulfobacteria</taxon>
        <taxon>Desulfobacterales</taxon>
        <taxon>Desulfosarcinaceae</taxon>
        <taxon>Desulfosarcina</taxon>
    </lineage>
</organism>
<proteinExistence type="predicted"/>
<dbReference type="CDD" id="cd00093">
    <property type="entry name" value="HTH_XRE"/>
    <property type="match status" value="1"/>
</dbReference>
<gene>
    <name evidence="3" type="ORF">DSCO28_61670</name>
</gene>
<dbReference type="InterPro" id="IPR014710">
    <property type="entry name" value="RmlC-like_jellyroll"/>
</dbReference>
<evidence type="ECO:0000313" key="3">
    <source>
        <dbReference type="EMBL" id="BBO85601.1"/>
    </source>
</evidence>
<dbReference type="Gene3D" id="1.10.260.40">
    <property type="entry name" value="lambda repressor-like DNA-binding domains"/>
    <property type="match status" value="1"/>
</dbReference>
<evidence type="ECO:0000313" key="4">
    <source>
        <dbReference type="Proteomes" id="UP000425960"/>
    </source>
</evidence>
<dbReference type="GO" id="GO:0003677">
    <property type="term" value="F:DNA binding"/>
    <property type="evidence" value="ECO:0007669"/>
    <property type="project" value="UniProtKB-KW"/>
</dbReference>
<evidence type="ECO:0000259" key="2">
    <source>
        <dbReference type="PROSITE" id="PS50943"/>
    </source>
</evidence>
<feature type="domain" description="HTH cro/C1-type" evidence="2">
    <location>
        <begin position="9"/>
        <end position="63"/>
    </location>
</feature>
<protein>
    <recommendedName>
        <fullName evidence="2">HTH cro/C1-type domain-containing protein</fullName>
    </recommendedName>
</protein>
<dbReference type="RefSeq" id="WP_155325147.1">
    <property type="nucleotide sequence ID" value="NZ_AP021876.1"/>
</dbReference>
<dbReference type="EMBL" id="AP021876">
    <property type="protein sequence ID" value="BBO85601.1"/>
    <property type="molecule type" value="Genomic_DNA"/>
</dbReference>
<dbReference type="Gene3D" id="2.60.120.10">
    <property type="entry name" value="Jelly Rolls"/>
    <property type="match status" value="1"/>
</dbReference>
<dbReference type="InterPro" id="IPR010982">
    <property type="entry name" value="Lambda_DNA-bd_dom_sf"/>
</dbReference>
<dbReference type="InterPro" id="IPR011051">
    <property type="entry name" value="RmlC_Cupin_sf"/>
</dbReference>
<reference evidence="3 4" key="1">
    <citation type="submission" date="2019-11" db="EMBL/GenBank/DDBJ databases">
        <title>Comparative genomics of hydrocarbon-degrading Desulfosarcina strains.</title>
        <authorList>
            <person name="Watanabe M."/>
            <person name="Kojima H."/>
            <person name="Fukui M."/>
        </authorList>
    </citation>
    <scope>NUCLEOTIDE SEQUENCE [LARGE SCALE GENOMIC DNA]</scope>
    <source>
        <strain evidence="3 4">28bB2T</strain>
    </source>
</reference>
<dbReference type="GO" id="GO:0003700">
    <property type="term" value="F:DNA-binding transcription factor activity"/>
    <property type="evidence" value="ECO:0007669"/>
    <property type="project" value="TreeGrafter"/>
</dbReference>
<keyword evidence="1" id="KW-0238">DNA-binding</keyword>
<name>A0A5K7ZZN1_9BACT</name>
<dbReference type="InterPro" id="IPR001387">
    <property type="entry name" value="Cro/C1-type_HTH"/>
</dbReference>
<dbReference type="InterPro" id="IPR050807">
    <property type="entry name" value="TransReg_Diox_bact_type"/>
</dbReference>
<dbReference type="SMART" id="SM00530">
    <property type="entry name" value="HTH_XRE"/>
    <property type="match status" value="1"/>
</dbReference>
<dbReference type="GO" id="GO:0005829">
    <property type="term" value="C:cytosol"/>
    <property type="evidence" value="ECO:0007669"/>
    <property type="project" value="TreeGrafter"/>
</dbReference>
<dbReference type="InterPro" id="IPR013096">
    <property type="entry name" value="Cupin_2"/>
</dbReference>
<accession>A0A5K7ZZN1</accession>